<feature type="region of interest" description="Disordered" evidence="1">
    <location>
        <begin position="1"/>
        <end position="35"/>
    </location>
</feature>
<dbReference type="PANTHER" id="PTHR31286:SF134">
    <property type="entry name" value="OS01G0559450 PROTEIN"/>
    <property type="match status" value="1"/>
</dbReference>
<evidence type="ECO:0000313" key="4">
    <source>
        <dbReference type="Proteomes" id="UP001231189"/>
    </source>
</evidence>
<comment type="caution">
    <text evidence="3">The sequence shown here is derived from an EMBL/GenBank/DDBJ whole genome shotgun (WGS) entry which is preliminary data.</text>
</comment>
<keyword evidence="4" id="KW-1185">Reference proteome</keyword>
<dbReference type="InterPro" id="IPR025558">
    <property type="entry name" value="DUF4283"/>
</dbReference>
<feature type="compositionally biased region" description="Polar residues" evidence="1">
    <location>
        <begin position="432"/>
        <end position="443"/>
    </location>
</feature>
<accession>A0AAD8QXP0</accession>
<feature type="region of interest" description="Disordered" evidence="1">
    <location>
        <begin position="291"/>
        <end position="320"/>
    </location>
</feature>
<name>A0AAD8QXP0_LOLMU</name>
<feature type="region of interest" description="Disordered" evidence="1">
    <location>
        <begin position="425"/>
        <end position="450"/>
    </location>
</feature>
<feature type="compositionally biased region" description="Basic residues" evidence="1">
    <location>
        <begin position="298"/>
        <end position="317"/>
    </location>
</feature>
<evidence type="ECO:0000256" key="1">
    <source>
        <dbReference type="SAM" id="MobiDB-lite"/>
    </source>
</evidence>
<sequence length="450" mass="49451">MDPACNGGDQGGADEAPTRPKLFAGDLSVPARGRGSKTVCGFVQPEDSNWHSAVPEGLADVEELLEGEVDMEDEDVIELEPEEDEEPATEASRRWRLVGRYLSVRKPDFEDMTDHFNGVWHLRTGVNFAPMGKNWFHVTLFSEEDYDFVARGGQWIYRGYPLLVAKIPEGKRPSETVLNSVPLWVQVYDPPWNRQKKSTVLLVGAKLGKYLEADLGADGYSPYDFLRVRVDILVDKRLRTTVSTQVKGQAEVSTYLLRDGFEENEAEGSSEVDADLAKRITSLSFPLARTDVPEGNGGRHKASKKTVSRGGRNRGQLKTRQGSGIVENLIPLAMFTAYPSSSYLAGLGSEEMIPPLRGLDSFVFSAGDTLMSDADSILCKRSAQHEEDESEDMSKAMVVRDGTSSAGKLKKGKTGAEKVRDLIMKEEVEATSPGTAGQLTGSHDATRQEQ</sequence>
<dbReference type="Pfam" id="PF14111">
    <property type="entry name" value="DUF4283"/>
    <property type="match status" value="1"/>
</dbReference>
<dbReference type="InterPro" id="IPR040256">
    <property type="entry name" value="At4g02000-like"/>
</dbReference>
<gene>
    <name evidence="3" type="ORF">QYE76_032867</name>
</gene>
<evidence type="ECO:0000313" key="3">
    <source>
        <dbReference type="EMBL" id="KAK1609194.1"/>
    </source>
</evidence>
<reference evidence="3" key="1">
    <citation type="submission" date="2023-07" db="EMBL/GenBank/DDBJ databases">
        <title>A chromosome-level genome assembly of Lolium multiflorum.</title>
        <authorList>
            <person name="Chen Y."/>
            <person name="Copetti D."/>
            <person name="Kolliker R."/>
            <person name="Studer B."/>
        </authorList>
    </citation>
    <scope>NUCLEOTIDE SEQUENCE</scope>
    <source>
        <strain evidence="3">02402/16</strain>
        <tissue evidence="3">Leaf</tissue>
    </source>
</reference>
<dbReference type="AlphaFoldDB" id="A0AAD8QXP0"/>
<dbReference type="EMBL" id="JAUUTY010000007">
    <property type="protein sequence ID" value="KAK1609194.1"/>
    <property type="molecule type" value="Genomic_DNA"/>
</dbReference>
<organism evidence="3 4">
    <name type="scientific">Lolium multiflorum</name>
    <name type="common">Italian ryegrass</name>
    <name type="synonym">Lolium perenne subsp. multiflorum</name>
    <dbReference type="NCBI Taxonomy" id="4521"/>
    <lineage>
        <taxon>Eukaryota</taxon>
        <taxon>Viridiplantae</taxon>
        <taxon>Streptophyta</taxon>
        <taxon>Embryophyta</taxon>
        <taxon>Tracheophyta</taxon>
        <taxon>Spermatophyta</taxon>
        <taxon>Magnoliopsida</taxon>
        <taxon>Liliopsida</taxon>
        <taxon>Poales</taxon>
        <taxon>Poaceae</taxon>
        <taxon>BOP clade</taxon>
        <taxon>Pooideae</taxon>
        <taxon>Poodae</taxon>
        <taxon>Poeae</taxon>
        <taxon>Poeae Chloroplast Group 2 (Poeae type)</taxon>
        <taxon>Loliodinae</taxon>
        <taxon>Loliinae</taxon>
        <taxon>Lolium</taxon>
    </lineage>
</organism>
<dbReference type="PANTHER" id="PTHR31286">
    <property type="entry name" value="GLYCINE-RICH CELL WALL STRUCTURAL PROTEIN 1.8-LIKE"/>
    <property type="match status" value="1"/>
</dbReference>
<protein>
    <recommendedName>
        <fullName evidence="2">DUF4283 domain-containing protein</fullName>
    </recommendedName>
</protein>
<feature type="domain" description="DUF4283" evidence="2">
    <location>
        <begin position="94"/>
        <end position="173"/>
    </location>
</feature>
<proteinExistence type="predicted"/>
<dbReference type="Proteomes" id="UP001231189">
    <property type="component" value="Unassembled WGS sequence"/>
</dbReference>
<evidence type="ECO:0000259" key="2">
    <source>
        <dbReference type="Pfam" id="PF14111"/>
    </source>
</evidence>